<dbReference type="InterPro" id="IPR046828">
    <property type="entry name" value="RepSA"/>
</dbReference>
<feature type="compositionally biased region" description="Acidic residues" evidence="1">
    <location>
        <begin position="82"/>
        <end position="103"/>
    </location>
</feature>
<dbReference type="AlphaFoldDB" id="E6SDX4"/>
<gene>
    <name evidence="2" type="ordered locus">Intca_0015</name>
</gene>
<sequence length="511" mass="57433">MKSSMFEPEVVQELALKEGVCVRPLLNRVTDRQTGDTTVVVMPCRSTRESRCPSCANAARRLRIQQCAEGWHLDQEPTGPEQEPEAATDELEEEEDVVDEEEVPERRVRSTRRRSDVADLPLKPTENRTIGAVFEGNLGRRYRPSMFVTLTLPSYGSIATGRGVPIDPSSYDYRTAALDALHFTKLLDRWIQNLRRCAGFKVQYFGAIEAQRRLAAHFHVALRGAIPRSILRKVTRATYAQVWWPSCDEPVYVDRVPVWDGVDYLDPDTSIPLTTWEDAMAELDEDPHAKPAHTLSFGRQVDIKGLLGGTPDADRSVRYLTKYLTKAVAETYTQAEVFDAEYEAHIDRLHDEVRYLPCTPSCANWLRFGIQPKQAGPGLQPGRCSSAAHDRENLGVGGRRVQVSRGWSGKTLSDHRADRAAVVKKVLEEAGYTAPDADRMSAETLATDGEPRYLWQTVHLPPQKASEAIITSVLERRRWRNEYDRAKAAQVSTGPPVENHSATDGEVEREE</sequence>
<keyword evidence="3" id="KW-1185">Reference proteome</keyword>
<dbReference type="HOGENOM" id="CLU_537234_0_0_11"/>
<reference evidence="2 3" key="1">
    <citation type="journal article" date="2010" name="Stand. Genomic Sci.">
        <title>Complete genome sequence of Intrasporangium calvum type strain (7 KIP).</title>
        <authorList>
            <person name="Del Rio T.G."/>
            <person name="Chertkov O."/>
            <person name="Yasawong M."/>
            <person name="Lucas S."/>
            <person name="Deshpande S."/>
            <person name="Cheng J.F."/>
            <person name="Detter C."/>
            <person name="Tapia R."/>
            <person name="Han C."/>
            <person name="Goodwin L."/>
            <person name="Pitluck S."/>
            <person name="Liolios K."/>
            <person name="Ivanova N."/>
            <person name="Mavromatis K."/>
            <person name="Pati A."/>
            <person name="Chen A."/>
            <person name="Palaniappan K."/>
            <person name="Land M."/>
            <person name="Hauser L."/>
            <person name="Chang Y.J."/>
            <person name="Jeffries C.D."/>
            <person name="Rohde M."/>
            <person name="Pukall R."/>
            <person name="Sikorski J."/>
            <person name="Goker M."/>
            <person name="Woyke T."/>
            <person name="Bristow J."/>
            <person name="Eisen J.A."/>
            <person name="Markowitz V."/>
            <person name="Hugenholtz P."/>
            <person name="Kyrpides N.C."/>
            <person name="Klenk H.P."/>
            <person name="Lapidus A."/>
        </authorList>
    </citation>
    <scope>NUCLEOTIDE SEQUENCE [LARGE SCALE GENOMIC DNA]</scope>
    <source>
        <strain evidence="3">ATCC 23552 / DSM 43043 / JCM 3097 / NBRC 12989 / 7 KIP</strain>
    </source>
</reference>
<feature type="region of interest" description="Disordered" evidence="1">
    <location>
        <begin position="485"/>
        <end position="511"/>
    </location>
</feature>
<dbReference type="STRING" id="710696.Intca_0015"/>
<evidence type="ECO:0000313" key="2">
    <source>
        <dbReference type="EMBL" id="ADU46577.1"/>
    </source>
</evidence>
<proteinExistence type="predicted"/>
<feature type="region of interest" description="Disordered" evidence="1">
    <location>
        <begin position="72"/>
        <end position="116"/>
    </location>
</feature>
<name>E6SDX4_INTC7</name>
<feature type="compositionally biased region" description="Basic and acidic residues" evidence="1">
    <location>
        <begin position="104"/>
        <end position="116"/>
    </location>
</feature>
<dbReference type="Proteomes" id="UP000008914">
    <property type="component" value="Chromosome"/>
</dbReference>
<protein>
    <submittedName>
        <fullName evidence="2">Replication initiator protein</fullName>
    </submittedName>
</protein>
<organism evidence="2 3">
    <name type="scientific">Intrasporangium calvum (strain ATCC 23552 / DSM 43043 / JCM 3097 / NBRC 12989 / NCIMB 10167 / NRRL B-3866 / 7 KIP)</name>
    <dbReference type="NCBI Taxonomy" id="710696"/>
    <lineage>
        <taxon>Bacteria</taxon>
        <taxon>Bacillati</taxon>
        <taxon>Actinomycetota</taxon>
        <taxon>Actinomycetes</taxon>
        <taxon>Micrococcales</taxon>
        <taxon>Intrasporangiaceae</taxon>
        <taxon>Intrasporangium</taxon>
    </lineage>
</organism>
<dbReference type="eggNOG" id="ENOG502Z8MS">
    <property type="taxonomic scope" value="Bacteria"/>
</dbReference>
<evidence type="ECO:0000256" key="1">
    <source>
        <dbReference type="SAM" id="MobiDB-lite"/>
    </source>
</evidence>
<dbReference type="Pfam" id="PF20199">
    <property type="entry name" value="RepSA"/>
    <property type="match status" value="1"/>
</dbReference>
<dbReference type="EMBL" id="CP002343">
    <property type="protein sequence ID" value="ADU46577.1"/>
    <property type="molecule type" value="Genomic_DNA"/>
</dbReference>
<dbReference type="KEGG" id="ica:Intca_0015"/>
<accession>E6SDX4</accession>
<evidence type="ECO:0000313" key="3">
    <source>
        <dbReference type="Proteomes" id="UP000008914"/>
    </source>
</evidence>
<dbReference type="RefSeq" id="WP_013490899.1">
    <property type="nucleotide sequence ID" value="NC_014830.1"/>
</dbReference>